<sequence length="63" mass="7257">MHAGSYPVASLAYRPATCYLLPCYPRYRSVAPSLLIPEAQLSQARMYANHREKLYSSEKQHDR</sequence>
<reference evidence="1 2" key="1">
    <citation type="journal article" date="2013" name="PLoS Genet.">
        <title>The genome and development-dependent transcriptomes of Pyronema confluens: a window into fungal evolution.</title>
        <authorList>
            <person name="Traeger S."/>
            <person name="Altegoer F."/>
            <person name="Freitag M."/>
            <person name="Gabaldon T."/>
            <person name="Kempken F."/>
            <person name="Kumar A."/>
            <person name="Marcet-Houben M."/>
            <person name="Poggeler S."/>
            <person name="Stajich J.E."/>
            <person name="Nowrousian M."/>
        </authorList>
    </citation>
    <scope>NUCLEOTIDE SEQUENCE [LARGE SCALE GENOMIC DNA]</scope>
    <source>
        <strain evidence="2">CBS 100304</strain>
        <tissue evidence="1">Vegetative mycelium</tissue>
    </source>
</reference>
<proteinExistence type="predicted"/>
<dbReference type="EMBL" id="HF935468">
    <property type="protein sequence ID" value="CCX09522.1"/>
    <property type="molecule type" value="Genomic_DNA"/>
</dbReference>
<gene>
    <name evidence="1" type="ORF">PCON_09115</name>
</gene>
<keyword evidence="2" id="KW-1185">Reference proteome</keyword>
<dbReference type="AlphaFoldDB" id="U4L888"/>
<dbReference type="Proteomes" id="UP000018144">
    <property type="component" value="Unassembled WGS sequence"/>
</dbReference>
<name>U4L888_PYROM</name>
<protein>
    <submittedName>
        <fullName evidence="1">Uncharacterized protein</fullName>
    </submittedName>
</protein>
<accession>U4L888</accession>
<evidence type="ECO:0000313" key="1">
    <source>
        <dbReference type="EMBL" id="CCX09522.1"/>
    </source>
</evidence>
<evidence type="ECO:0000313" key="2">
    <source>
        <dbReference type="Proteomes" id="UP000018144"/>
    </source>
</evidence>
<organism evidence="1 2">
    <name type="scientific">Pyronema omphalodes (strain CBS 100304)</name>
    <name type="common">Pyronema confluens</name>
    <dbReference type="NCBI Taxonomy" id="1076935"/>
    <lineage>
        <taxon>Eukaryota</taxon>
        <taxon>Fungi</taxon>
        <taxon>Dikarya</taxon>
        <taxon>Ascomycota</taxon>
        <taxon>Pezizomycotina</taxon>
        <taxon>Pezizomycetes</taxon>
        <taxon>Pezizales</taxon>
        <taxon>Pyronemataceae</taxon>
        <taxon>Pyronema</taxon>
    </lineage>
</organism>